<dbReference type="InterPro" id="IPR007889">
    <property type="entry name" value="HTH_Psq"/>
</dbReference>
<dbReference type="Pfam" id="PF03184">
    <property type="entry name" value="DDE_1"/>
    <property type="match status" value="1"/>
</dbReference>
<protein>
    <submittedName>
        <fullName evidence="6">Uncharacterized protein LOC136089726</fullName>
    </submittedName>
</protein>
<dbReference type="InterPro" id="IPR009057">
    <property type="entry name" value="Homeodomain-like_sf"/>
</dbReference>
<comment type="subcellular location">
    <subcellularLocation>
        <location evidence="1">Nucleus</location>
    </subcellularLocation>
</comment>
<keyword evidence="5" id="KW-1185">Reference proteome</keyword>
<dbReference type="Proteomes" id="UP001652625">
    <property type="component" value="Chromosome 13"/>
</dbReference>
<accession>A0ABM4DBW5</accession>
<evidence type="ECO:0000259" key="4">
    <source>
        <dbReference type="PROSITE" id="PS51253"/>
    </source>
</evidence>
<dbReference type="GeneID" id="136089726"/>
<dbReference type="PANTHER" id="PTHR19303:SF71">
    <property type="entry name" value="ZINC FINGER PHD-TYPE DOMAIN-CONTAINING PROTEIN"/>
    <property type="match status" value="1"/>
</dbReference>
<evidence type="ECO:0000256" key="3">
    <source>
        <dbReference type="ARBA" id="ARBA00023242"/>
    </source>
</evidence>
<name>A0ABM4DBW5_HYDVU</name>
<dbReference type="Pfam" id="PF05225">
    <property type="entry name" value="HTH_psq"/>
    <property type="match status" value="1"/>
</dbReference>
<reference evidence="6" key="1">
    <citation type="submission" date="2025-08" db="UniProtKB">
        <authorList>
            <consortium name="RefSeq"/>
        </authorList>
    </citation>
    <scope>IDENTIFICATION</scope>
</reference>
<evidence type="ECO:0000256" key="1">
    <source>
        <dbReference type="ARBA" id="ARBA00004123"/>
    </source>
</evidence>
<evidence type="ECO:0000313" key="6">
    <source>
        <dbReference type="RefSeq" id="XP_065671869.1"/>
    </source>
</evidence>
<proteinExistence type="predicted"/>
<keyword evidence="3" id="KW-0539">Nucleus</keyword>
<organism evidence="5 6">
    <name type="scientific">Hydra vulgaris</name>
    <name type="common">Hydra</name>
    <name type="synonym">Hydra attenuata</name>
    <dbReference type="NCBI Taxonomy" id="6087"/>
    <lineage>
        <taxon>Eukaryota</taxon>
        <taxon>Metazoa</taxon>
        <taxon>Cnidaria</taxon>
        <taxon>Hydrozoa</taxon>
        <taxon>Hydroidolina</taxon>
        <taxon>Anthoathecata</taxon>
        <taxon>Aplanulata</taxon>
        <taxon>Hydridae</taxon>
        <taxon>Hydra</taxon>
    </lineage>
</organism>
<keyword evidence="2" id="KW-0238">DNA-binding</keyword>
<gene>
    <name evidence="6" type="primary">LOC136089726</name>
</gene>
<dbReference type="PROSITE" id="PS51253">
    <property type="entry name" value="HTH_CENPB"/>
    <property type="match status" value="1"/>
</dbReference>
<dbReference type="Gene3D" id="1.10.10.60">
    <property type="entry name" value="Homeodomain-like"/>
    <property type="match status" value="1"/>
</dbReference>
<dbReference type="InterPro" id="IPR050863">
    <property type="entry name" value="CenT-Element_Derived"/>
</dbReference>
<dbReference type="RefSeq" id="XP_065671869.1">
    <property type="nucleotide sequence ID" value="XM_065815797.1"/>
</dbReference>
<evidence type="ECO:0000313" key="5">
    <source>
        <dbReference type="Proteomes" id="UP001652625"/>
    </source>
</evidence>
<feature type="domain" description="HTH CENPB-type" evidence="4">
    <location>
        <begin position="46"/>
        <end position="123"/>
    </location>
</feature>
<dbReference type="PANTHER" id="PTHR19303">
    <property type="entry name" value="TRANSPOSON"/>
    <property type="match status" value="1"/>
</dbReference>
<dbReference type="SUPFAM" id="SSF46689">
    <property type="entry name" value="Homeodomain-like"/>
    <property type="match status" value="1"/>
</dbReference>
<sequence>MSSAIEAVGKKEMGLKKACKQFNVPRNTLQRRCRLNLNFVQASLKSLGSVKCVFSIEMENELETHIKQMEAMLFGLTPQVLRKVAYQFAKLNNLHKRFSSKSEQAGANWFHGFLTRHPQLSVRTPEPTSAARAQGFNQASVVKFFDLLPALQEKHHFFPDRVYNVDETGITTVPNKPSKVVAIRGKKQVGSLTSAEHGQLVTVEICMSASGNFVPPLFVFPRGYMKSELMDAAPPSSIAVCHPSGWMQSDIFVNWFMQFVKHANPKEHEPVLLILDGHKTHTSNLKVINLVRQNNVILLCLPPHCSHRHQPLDVAFMKPLMTYYAQEVKNWLRNHPGRVVTTYQIAELFKNSFLRAASAITAVNGFVKSIFPINQNVFTDNDFASALSTDIPLQLLNKKITLEDVPGQTLISPQQILDIAQNEDLLIEL</sequence>
<dbReference type="InterPro" id="IPR006600">
    <property type="entry name" value="HTH_CenpB_DNA-bd_dom"/>
</dbReference>
<evidence type="ECO:0000256" key="2">
    <source>
        <dbReference type="ARBA" id="ARBA00023125"/>
    </source>
</evidence>
<dbReference type="InterPro" id="IPR004875">
    <property type="entry name" value="DDE_SF_endonuclease_dom"/>
</dbReference>